<comment type="caution">
    <text evidence="2">The sequence shown here is derived from an EMBL/GenBank/DDBJ whole genome shotgun (WGS) entry which is preliminary data.</text>
</comment>
<feature type="transmembrane region" description="Helical" evidence="1">
    <location>
        <begin position="166"/>
        <end position="182"/>
    </location>
</feature>
<dbReference type="EMBL" id="BLJE01000001">
    <property type="protein sequence ID" value="GFE63737.1"/>
    <property type="molecule type" value="Genomic_DNA"/>
</dbReference>
<keyword evidence="1" id="KW-1133">Transmembrane helix</keyword>
<accession>A0A6N6JCP1</accession>
<keyword evidence="1" id="KW-0472">Membrane</keyword>
<feature type="transmembrane region" description="Helical" evidence="1">
    <location>
        <begin position="46"/>
        <end position="67"/>
    </location>
</feature>
<evidence type="ECO:0000313" key="2">
    <source>
        <dbReference type="EMBL" id="GFE63737.1"/>
    </source>
</evidence>
<sequence>MTDYLKNTVGALLCLIFTLGVITALIVISTGLSVEARLDLFEEDRAVEWATVVIYLAAFGIGLWYYLTRARGDLLLISATIFALIATLDELSFGERIIGFEAPRVGQTKLDAVHDLASIAKRQLKATTDHHYLLGGFILLVLILIGLWVCRILVRRGWTLRFGPEALFLILGAALLAYAQAIDINLRILPLKELKALYVEEVFELGSGLCVMCFAGLRGLAMRDASLTPSPLPSATGGGRLSPKI</sequence>
<keyword evidence="3" id="KW-1185">Reference proteome</keyword>
<gene>
    <name evidence="2" type="ORF">KIN_08110</name>
</gene>
<dbReference type="Proteomes" id="UP000436822">
    <property type="component" value="Unassembled WGS sequence"/>
</dbReference>
<proteinExistence type="predicted"/>
<feature type="transmembrane region" description="Helical" evidence="1">
    <location>
        <begin position="132"/>
        <end position="154"/>
    </location>
</feature>
<reference evidence="2 3" key="1">
    <citation type="submission" date="2019-12" db="EMBL/GenBank/DDBJ databases">
        <title>Litoreibacter badius sp. nov., a novel bacteriochlorophyll a-containing bacterium in the genus Litoreibacter.</title>
        <authorList>
            <person name="Kanamuro M."/>
            <person name="Takabe Y."/>
            <person name="Mori K."/>
            <person name="Takaichi S."/>
            <person name="Hanada S."/>
        </authorList>
    </citation>
    <scope>NUCLEOTIDE SEQUENCE [LARGE SCALE GENOMIC DNA]</scope>
    <source>
        <strain evidence="2 3">K6</strain>
    </source>
</reference>
<protein>
    <submittedName>
        <fullName evidence="2">Uncharacterized protein</fullName>
    </submittedName>
</protein>
<dbReference type="RefSeq" id="WP_159804643.1">
    <property type="nucleotide sequence ID" value="NZ_BLJE01000001.1"/>
</dbReference>
<dbReference type="AlphaFoldDB" id="A0A6N6JCP1"/>
<feature type="transmembrane region" description="Helical" evidence="1">
    <location>
        <begin position="74"/>
        <end position="93"/>
    </location>
</feature>
<name>A0A6N6JCP1_9RHOB</name>
<keyword evidence="1" id="KW-0812">Transmembrane</keyword>
<organism evidence="2 3">
    <name type="scientific">Litoreibacter roseus</name>
    <dbReference type="NCBI Taxonomy" id="2601869"/>
    <lineage>
        <taxon>Bacteria</taxon>
        <taxon>Pseudomonadati</taxon>
        <taxon>Pseudomonadota</taxon>
        <taxon>Alphaproteobacteria</taxon>
        <taxon>Rhodobacterales</taxon>
        <taxon>Roseobacteraceae</taxon>
        <taxon>Litoreibacter</taxon>
    </lineage>
</organism>
<evidence type="ECO:0000256" key="1">
    <source>
        <dbReference type="SAM" id="Phobius"/>
    </source>
</evidence>
<evidence type="ECO:0000313" key="3">
    <source>
        <dbReference type="Proteomes" id="UP000436822"/>
    </source>
</evidence>
<feature type="transmembrane region" description="Helical" evidence="1">
    <location>
        <begin position="12"/>
        <end position="34"/>
    </location>
</feature>